<protein>
    <submittedName>
        <fullName evidence="3">Glycosyltransferase</fullName>
    </submittedName>
</protein>
<name>A0A2M8RXC8_9PAST</name>
<reference evidence="3 4" key="1">
    <citation type="submission" date="2017-11" db="EMBL/GenBank/DDBJ databases">
        <title>Reclassification of Bisgaard taxon 5 as Caviibacterium pharyngocola gen. nov., sp. nov.</title>
        <authorList>
            <person name="Christensen H."/>
        </authorList>
    </citation>
    <scope>NUCLEOTIDE SEQUENCE [LARGE SCALE GENOMIC DNA]</scope>
    <source>
        <strain evidence="3 4">7_3</strain>
    </source>
</reference>
<comment type="caution">
    <text evidence="3">The sequence shown here is derived from an EMBL/GenBank/DDBJ whole genome shotgun (WGS) entry which is preliminary data.</text>
</comment>
<dbReference type="Pfam" id="PF00535">
    <property type="entry name" value="Glycos_transf_2"/>
    <property type="match status" value="1"/>
</dbReference>
<dbReference type="AlphaFoldDB" id="A0A2M8RXC8"/>
<gene>
    <name evidence="3" type="ORF">CVP04_02580</name>
</gene>
<accession>A0A2M8RXC8</accession>
<keyword evidence="3" id="KW-0808">Transferase</keyword>
<sequence length="253" mass="29053">MPTISVAMIVKNEQQDLAACLDTVKDWVNEIVILDSGSSDNTQEIALQYGAKFYVNTDWQGFGKQRRLAQQYVTGDYVLWLDADERVSDTLRQSILSAVEKDAENTVYQLPRLSEVFGRQIKHSGWYPDYVVRLYRRDFARYGEELVHERVHYPADATVQKLSGDLYHYTYKDIHHYLVKSAGYAKAWAEQKAQAGKKGSLWQGVTHALGCFLKMYFLKAGFLDGKQGFLLALLSTHSTFVKYADLWLRTKDK</sequence>
<dbReference type="SUPFAM" id="SSF53448">
    <property type="entry name" value="Nucleotide-diphospho-sugar transferases"/>
    <property type="match status" value="1"/>
</dbReference>
<dbReference type="RefSeq" id="WP_100295967.1">
    <property type="nucleotide sequence ID" value="NZ_PHGZ01000006.1"/>
</dbReference>
<organism evidence="3 4">
    <name type="scientific">Caviibacterium pharyngocola</name>
    <dbReference type="NCBI Taxonomy" id="28159"/>
    <lineage>
        <taxon>Bacteria</taxon>
        <taxon>Pseudomonadati</taxon>
        <taxon>Pseudomonadota</taxon>
        <taxon>Gammaproteobacteria</taxon>
        <taxon>Pasteurellales</taxon>
        <taxon>Pasteurellaceae</taxon>
        <taxon>Caviibacterium</taxon>
    </lineage>
</organism>
<evidence type="ECO:0000313" key="3">
    <source>
        <dbReference type="EMBL" id="PJG83541.1"/>
    </source>
</evidence>
<dbReference type="PANTHER" id="PTHR43630:SF2">
    <property type="entry name" value="GLYCOSYLTRANSFERASE"/>
    <property type="match status" value="1"/>
</dbReference>
<comment type="similarity">
    <text evidence="1">Belongs to the glycosyltransferase 2 family. WaaE/KdtX subfamily.</text>
</comment>
<evidence type="ECO:0000256" key="1">
    <source>
        <dbReference type="ARBA" id="ARBA00038494"/>
    </source>
</evidence>
<dbReference type="EMBL" id="PHGZ01000006">
    <property type="protein sequence ID" value="PJG83541.1"/>
    <property type="molecule type" value="Genomic_DNA"/>
</dbReference>
<dbReference type="GO" id="GO:0016740">
    <property type="term" value="F:transferase activity"/>
    <property type="evidence" value="ECO:0007669"/>
    <property type="project" value="UniProtKB-KW"/>
</dbReference>
<feature type="domain" description="Glycosyltransferase 2-like" evidence="2">
    <location>
        <begin position="5"/>
        <end position="130"/>
    </location>
</feature>
<keyword evidence="4" id="KW-1185">Reference proteome</keyword>
<dbReference type="Proteomes" id="UP000230282">
    <property type="component" value="Unassembled WGS sequence"/>
</dbReference>
<dbReference type="PANTHER" id="PTHR43630">
    <property type="entry name" value="POLY-BETA-1,6-N-ACETYL-D-GLUCOSAMINE SYNTHASE"/>
    <property type="match status" value="1"/>
</dbReference>
<evidence type="ECO:0000313" key="4">
    <source>
        <dbReference type="Proteomes" id="UP000230282"/>
    </source>
</evidence>
<dbReference type="Gene3D" id="3.90.550.10">
    <property type="entry name" value="Spore Coat Polysaccharide Biosynthesis Protein SpsA, Chain A"/>
    <property type="match status" value="1"/>
</dbReference>
<dbReference type="CDD" id="cd02511">
    <property type="entry name" value="Beta4Glucosyltransferase"/>
    <property type="match status" value="1"/>
</dbReference>
<dbReference type="InterPro" id="IPR001173">
    <property type="entry name" value="Glyco_trans_2-like"/>
</dbReference>
<dbReference type="InterPro" id="IPR029044">
    <property type="entry name" value="Nucleotide-diphossugar_trans"/>
</dbReference>
<proteinExistence type="inferred from homology"/>
<evidence type="ECO:0000259" key="2">
    <source>
        <dbReference type="Pfam" id="PF00535"/>
    </source>
</evidence>
<dbReference type="OrthoDB" id="9815923at2"/>